<feature type="region of interest" description="Disordered" evidence="9">
    <location>
        <begin position="30"/>
        <end position="57"/>
    </location>
</feature>
<dbReference type="GO" id="GO:0006265">
    <property type="term" value="P:DNA topological change"/>
    <property type="evidence" value="ECO:0007669"/>
    <property type="project" value="InterPro"/>
</dbReference>
<evidence type="ECO:0000256" key="9">
    <source>
        <dbReference type="SAM" id="MobiDB-lite"/>
    </source>
</evidence>
<feature type="non-terminal residue" evidence="11">
    <location>
        <position position="1"/>
    </location>
</feature>
<accession>X1B0B0</accession>
<dbReference type="InterPro" id="IPR013034">
    <property type="entry name" value="DNA_topo_DNA_db_N_dom1"/>
</dbReference>
<dbReference type="InterPro" id="IPR051062">
    <property type="entry name" value="Topoisomerase_IB"/>
</dbReference>
<dbReference type="InterPro" id="IPR011010">
    <property type="entry name" value="DNA_brk_join_enz"/>
</dbReference>
<evidence type="ECO:0000256" key="6">
    <source>
        <dbReference type="ARBA" id="ARBA00023125"/>
    </source>
</evidence>
<dbReference type="SMART" id="SM00435">
    <property type="entry name" value="TOPEUc"/>
    <property type="match status" value="1"/>
</dbReference>
<dbReference type="InterPro" id="IPR013499">
    <property type="entry name" value="TopoI_euk"/>
</dbReference>
<dbReference type="Pfam" id="PF01028">
    <property type="entry name" value="Topoisom_I"/>
    <property type="match status" value="1"/>
</dbReference>
<dbReference type="InterPro" id="IPR008336">
    <property type="entry name" value="TopoI_DNA-bd_euk"/>
</dbReference>
<dbReference type="PANTHER" id="PTHR10290">
    <property type="entry name" value="DNA TOPOISOMERASE I"/>
    <property type="match status" value="1"/>
</dbReference>
<evidence type="ECO:0000256" key="7">
    <source>
        <dbReference type="ARBA" id="ARBA00023235"/>
    </source>
</evidence>
<dbReference type="SUPFAM" id="SSF56349">
    <property type="entry name" value="DNA breaking-rejoining enzymes"/>
    <property type="match status" value="1"/>
</dbReference>
<reference evidence="11" key="1">
    <citation type="journal article" date="2014" name="Front. Microbiol.">
        <title>High frequency of phylogenetically diverse reductive dehalogenase-homologous genes in deep subseafloor sedimentary metagenomes.</title>
        <authorList>
            <person name="Kawai M."/>
            <person name="Futagami T."/>
            <person name="Toyoda A."/>
            <person name="Takaki Y."/>
            <person name="Nishi S."/>
            <person name="Hori S."/>
            <person name="Arai W."/>
            <person name="Tsubouchi T."/>
            <person name="Morono Y."/>
            <person name="Uchiyama I."/>
            <person name="Ito T."/>
            <person name="Fujiyama A."/>
            <person name="Inagaki F."/>
            <person name="Takami H."/>
        </authorList>
    </citation>
    <scope>NUCLEOTIDE SEQUENCE</scope>
    <source>
        <strain evidence="11">Expedition CK06-06</strain>
    </source>
</reference>
<dbReference type="InterPro" id="IPR036202">
    <property type="entry name" value="TopoI_DNA-bd_euk_N_sf"/>
</dbReference>
<dbReference type="GO" id="GO:0005730">
    <property type="term" value="C:nucleolus"/>
    <property type="evidence" value="ECO:0007669"/>
    <property type="project" value="TreeGrafter"/>
</dbReference>
<comment type="caution">
    <text evidence="11">The sequence shown here is derived from an EMBL/GenBank/DDBJ whole genome shotgun (WGS) entry which is preliminary data.</text>
</comment>
<dbReference type="Gene3D" id="1.10.10.41">
    <property type="entry name" value="Yeast DNA topoisomerase - domain 1"/>
    <property type="match status" value="1"/>
</dbReference>
<evidence type="ECO:0000313" key="11">
    <source>
        <dbReference type="EMBL" id="GAG77748.1"/>
    </source>
</evidence>
<dbReference type="Pfam" id="PF02919">
    <property type="entry name" value="Topoisom_I_N"/>
    <property type="match status" value="1"/>
</dbReference>
<dbReference type="GO" id="GO:0003917">
    <property type="term" value="F:DNA topoisomerase type I (single strand cut, ATP-independent) activity"/>
    <property type="evidence" value="ECO:0007669"/>
    <property type="project" value="UniProtKB-EC"/>
</dbReference>
<evidence type="ECO:0000256" key="1">
    <source>
        <dbReference type="ARBA" id="ARBA00000213"/>
    </source>
</evidence>
<evidence type="ECO:0000256" key="2">
    <source>
        <dbReference type="ARBA" id="ARBA00006645"/>
    </source>
</evidence>
<dbReference type="PRINTS" id="PR00416">
    <property type="entry name" value="EUTPISMRASEI"/>
</dbReference>
<dbReference type="PROSITE" id="PS52038">
    <property type="entry name" value="TOPO_IB_2"/>
    <property type="match status" value="1"/>
</dbReference>
<evidence type="ECO:0000256" key="5">
    <source>
        <dbReference type="ARBA" id="ARBA00023029"/>
    </source>
</evidence>
<feature type="compositionally biased region" description="Basic and acidic residues" evidence="9">
    <location>
        <begin position="30"/>
        <end position="55"/>
    </location>
</feature>
<dbReference type="Gene3D" id="2.170.11.10">
    <property type="entry name" value="DNA Topoisomerase I, domain 2"/>
    <property type="match status" value="1"/>
</dbReference>
<feature type="domain" description="DNA topoisomerase I eukaryotic-type" evidence="10">
    <location>
        <begin position="77"/>
        <end position="365"/>
    </location>
</feature>
<dbReference type="GO" id="GO:0006260">
    <property type="term" value="P:DNA replication"/>
    <property type="evidence" value="ECO:0007669"/>
    <property type="project" value="TreeGrafter"/>
</dbReference>
<keyword evidence="6" id="KW-0238">DNA-binding</keyword>
<dbReference type="Gene3D" id="3.90.15.10">
    <property type="entry name" value="Topoisomerase I, Chain A, domain 3"/>
    <property type="match status" value="1"/>
</dbReference>
<dbReference type="AlphaFoldDB" id="X1B0B0"/>
<evidence type="ECO:0000259" key="10">
    <source>
        <dbReference type="SMART" id="SM00435"/>
    </source>
</evidence>
<sequence length="365" mass="42054">WKKLLGKDTPIKTFEDVDFSLIYRHAVKEREKKKELSKEEKEAEKEKRDKEEAKYKSALVDGEKQQVGNFRMEPPGLFIGRGCHPKMGSIKKRLYPDDITINIGKDAKIPVTNASHNGHDWAKIIHDRSVEWLASWIENVTGKRKYMWLASHSKFKAESDKAKFDLARKLKKNVGKIRTSIDKELFHKEETIRQVATALYLIDNFALRVGNEKGDDAADTVGVTNLRVEHILFQDNDKITLDFLGKDSIRYKNTHKVDPQVYKNIKEFTVGKDKGDQLFNKIDSQFINKYLQSYMKDLTAKVFRTYNASNLLQKELNKISRKIGEIADSDSDTDTDTDDINMILDLFSKANLKVAILCNHQKKVA</sequence>
<gene>
    <name evidence="11" type="ORF">S01H4_21109</name>
</gene>
<organism evidence="11">
    <name type="scientific">marine sediment metagenome</name>
    <dbReference type="NCBI Taxonomy" id="412755"/>
    <lineage>
        <taxon>unclassified sequences</taxon>
        <taxon>metagenomes</taxon>
        <taxon>ecological metagenomes</taxon>
    </lineage>
</organism>
<dbReference type="InterPro" id="IPR013500">
    <property type="entry name" value="TopoI_cat_euk"/>
</dbReference>
<dbReference type="InterPro" id="IPR014711">
    <property type="entry name" value="TopoI_cat_a-hlx-sub_euk"/>
</dbReference>
<keyword evidence="5" id="KW-0799">Topoisomerase</keyword>
<dbReference type="SUPFAM" id="SSF56741">
    <property type="entry name" value="Eukaryotic DNA topoisomerase I, N-terminal DNA-binding fragment"/>
    <property type="match status" value="1"/>
</dbReference>
<comment type="similarity">
    <text evidence="2">Belongs to the type IB topoisomerase family.</text>
</comment>
<dbReference type="InterPro" id="IPR013030">
    <property type="entry name" value="DNA_topo_DNA_db_N_dom2"/>
</dbReference>
<evidence type="ECO:0000256" key="4">
    <source>
        <dbReference type="ARBA" id="ARBA00019632"/>
    </source>
</evidence>
<dbReference type="GO" id="GO:0003677">
    <property type="term" value="F:DNA binding"/>
    <property type="evidence" value="ECO:0007669"/>
    <property type="project" value="UniProtKB-KW"/>
</dbReference>
<evidence type="ECO:0000256" key="8">
    <source>
        <dbReference type="ARBA" id="ARBA00033297"/>
    </source>
</evidence>
<proteinExistence type="inferred from homology"/>
<dbReference type="EMBL" id="BART01009544">
    <property type="protein sequence ID" value="GAG77748.1"/>
    <property type="molecule type" value="Genomic_DNA"/>
</dbReference>
<protein>
    <recommendedName>
        <fullName evidence="4">DNA topoisomerase 1</fullName>
        <ecNumber evidence="3">5.6.2.1</ecNumber>
    </recommendedName>
    <alternativeName>
        <fullName evidence="8">DNA topoisomerase I</fullName>
    </alternativeName>
</protein>
<dbReference type="InterPro" id="IPR001631">
    <property type="entry name" value="TopoI"/>
</dbReference>
<comment type="catalytic activity">
    <reaction evidence="1">
        <text>ATP-independent breakage of single-stranded DNA, followed by passage and rejoining.</text>
        <dbReference type="EC" id="5.6.2.1"/>
    </reaction>
</comment>
<dbReference type="GO" id="GO:0005694">
    <property type="term" value="C:chromosome"/>
    <property type="evidence" value="ECO:0007669"/>
    <property type="project" value="InterPro"/>
</dbReference>
<name>X1B0B0_9ZZZZ</name>
<dbReference type="PANTHER" id="PTHR10290:SF3">
    <property type="entry name" value="DNA TOPOISOMERASE 1"/>
    <property type="match status" value="1"/>
</dbReference>
<keyword evidence="7" id="KW-0413">Isomerase</keyword>
<dbReference type="EC" id="5.6.2.1" evidence="3"/>
<dbReference type="GO" id="GO:0007059">
    <property type="term" value="P:chromosome segregation"/>
    <property type="evidence" value="ECO:0007669"/>
    <property type="project" value="TreeGrafter"/>
</dbReference>
<evidence type="ECO:0000256" key="3">
    <source>
        <dbReference type="ARBA" id="ARBA00012891"/>
    </source>
</evidence>
<feature type="non-terminal residue" evidence="11">
    <location>
        <position position="365"/>
    </location>
</feature>